<feature type="signal peptide" evidence="2">
    <location>
        <begin position="1"/>
        <end position="20"/>
    </location>
</feature>
<dbReference type="PROSITE" id="PS51257">
    <property type="entry name" value="PROKAR_LIPOPROTEIN"/>
    <property type="match status" value="1"/>
</dbReference>
<comment type="caution">
    <text evidence="4">The sequence shown here is derived from an EMBL/GenBank/DDBJ whole genome shotgun (WGS) entry which is preliminary data.</text>
</comment>
<sequence length="913" mass="94107">MARVSTLLLFTAALINYAYTQTPVIGGSCKVGTADVQIGGKQTQFFLKCEATAESTNGEGVWVVKSRSAASPTAAPTTSAPAENTQPQQRPPMFKYNPNICEQDNGAREGDSCTVSATCLQANLDNPTTFLQCEQASQRWIKKSCQDTYIFNFEQQACIVPKRNPGSLHRQSTSGLVCTFSSCSNSNPCSSGTCNNGYCCSSGSSAPQIIGLEHHRVKRVKRSKKPKRKVSRNPANFLAPTADWPIGPPGYGFPAEIAKLDSVLIKARGDGNVCAGGFESPIACGTAGLEPCPVGLHCDELLHVCCPLLLPLIDTRNPVRSIELPTPTYHTRLDGFRIEPESGPILAQPSSSCNGCQQAPQIISIPVCPGGGSSLGSCGSTGFCATGYQCVQGSCCPSYNQPSISVLSCPGGGQAVGSCISGGCATGYSCSSNNQCCPTTNPFVCNDGTQAAGGCVNGQCGTGYTCSNGLCCASTSSSPKCLDGTAAVGACIPSCTGNGCGGTTLSYYCGSGYTCTTGNICCPTQSCPDGGEPIGPTVNGLCPTGYTAQGNQCCSVVATCLTGEENIGLPINEFCPAGSTLRGTVCCRAALVFAADCIPTVQLANAGCDAAGDACGAGGTVQLGYACRDVDSSLVCCPLVDYTDTSCIIGPVILDSCPIDYTAVFVNGENQCVALSCISGLCDASEQSGPCVSDECPTGYTCNVYAGVCCSDSSTALMRMSRLKTKPTIVMPPRSIFSRPAPQACPSGDEPVSACINGLCGAGLECFNNKLCCPAGTNPSFGSRENLHSLLSAVATQKPKRLCPNGEEALSSCFPDGSCGEDLICLGGVCCGTPGLQFSQAKHRNTSIGTSCSSSQQCAGFTEGLSKCERRVCRCTSIAYAKGIACVRKKMLMFNDEPMPVDSNSVIAAAPPS</sequence>
<accession>A0AA36G7Z0</accession>
<feature type="domain" description="CC" evidence="3">
    <location>
        <begin position="523"/>
        <end position="555"/>
    </location>
</feature>
<name>A0AA36G7Z0_9BILA</name>
<dbReference type="InterPro" id="IPR007026">
    <property type="entry name" value="CC_domain"/>
</dbReference>
<keyword evidence="5" id="KW-1185">Reference proteome</keyword>
<evidence type="ECO:0000259" key="3">
    <source>
        <dbReference type="Pfam" id="PF04942"/>
    </source>
</evidence>
<feature type="chain" id="PRO_5041401848" description="CC domain-containing protein" evidence="2">
    <location>
        <begin position="21"/>
        <end position="913"/>
    </location>
</feature>
<dbReference type="AlphaFoldDB" id="A0AA36G7Z0"/>
<dbReference type="EMBL" id="CATQJA010002655">
    <property type="protein sequence ID" value="CAJ0579001.1"/>
    <property type="molecule type" value="Genomic_DNA"/>
</dbReference>
<organism evidence="4 5">
    <name type="scientific">Mesorhabditis spiculigera</name>
    <dbReference type="NCBI Taxonomy" id="96644"/>
    <lineage>
        <taxon>Eukaryota</taxon>
        <taxon>Metazoa</taxon>
        <taxon>Ecdysozoa</taxon>
        <taxon>Nematoda</taxon>
        <taxon>Chromadorea</taxon>
        <taxon>Rhabditida</taxon>
        <taxon>Rhabditina</taxon>
        <taxon>Rhabditomorpha</taxon>
        <taxon>Rhabditoidea</taxon>
        <taxon>Rhabditidae</taxon>
        <taxon>Mesorhabditinae</taxon>
        <taxon>Mesorhabditis</taxon>
    </lineage>
</organism>
<evidence type="ECO:0000313" key="4">
    <source>
        <dbReference type="EMBL" id="CAJ0579001.1"/>
    </source>
</evidence>
<dbReference type="PANTHER" id="PTHR34150">
    <property type="entry name" value="PROTEIN CBG08832-RELATED"/>
    <property type="match status" value="1"/>
</dbReference>
<proteinExistence type="predicted"/>
<protein>
    <recommendedName>
        <fullName evidence="3">CC domain-containing protein</fullName>
    </recommendedName>
</protein>
<evidence type="ECO:0000256" key="2">
    <source>
        <dbReference type="SAM" id="SignalP"/>
    </source>
</evidence>
<dbReference type="Pfam" id="PF04942">
    <property type="entry name" value="CC"/>
    <property type="match status" value="1"/>
</dbReference>
<feature type="compositionally biased region" description="Low complexity" evidence="1">
    <location>
        <begin position="72"/>
        <end position="82"/>
    </location>
</feature>
<dbReference type="SMART" id="SM00289">
    <property type="entry name" value="WR1"/>
    <property type="match status" value="10"/>
</dbReference>
<feature type="non-terminal residue" evidence="4">
    <location>
        <position position="913"/>
    </location>
</feature>
<reference evidence="4" key="1">
    <citation type="submission" date="2023-06" db="EMBL/GenBank/DDBJ databases">
        <authorList>
            <person name="Delattre M."/>
        </authorList>
    </citation>
    <scope>NUCLEOTIDE SEQUENCE</scope>
    <source>
        <strain evidence="4">AF72</strain>
    </source>
</reference>
<dbReference type="Proteomes" id="UP001177023">
    <property type="component" value="Unassembled WGS sequence"/>
</dbReference>
<feature type="region of interest" description="Disordered" evidence="1">
    <location>
        <begin position="72"/>
        <end position="92"/>
    </location>
</feature>
<evidence type="ECO:0000256" key="1">
    <source>
        <dbReference type="SAM" id="MobiDB-lite"/>
    </source>
</evidence>
<keyword evidence="2" id="KW-0732">Signal</keyword>
<dbReference type="PANTHER" id="PTHR34150:SF7">
    <property type="entry name" value="PROTEIN CBG10108"/>
    <property type="match status" value="1"/>
</dbReference>
<gene>
    <name evidence="4" type="ORF">MSPICULIGERA_LOCUS17238</name>
</gene>
<evidence type="ECO:0000313" key="5">
    <source>
        <dbReference type="Proteomes" id="UP001177023"/>
    </source>
</evidence>
<dbReference type="InterPro" id="IPR006150">
    <property type="entry name" value="Cys_repeat_1"/>
</dbReference>